<reference evidence="1 2" key="1">
    <citation type="submission" date="2018-11" db="EMBL/GenBank/DDBJ databases">
        <title>Genomic Encyclopedia of Type Strains, Phase IV (KMG-IV): sequencing the most valuable type-strain genomes for metagenomic binning, comparative biology and taxonomic classification.</title>
        <authorList>
            <person name="Goeker M."/>
        </authorList>
    </citation>
    <scope>NUCLEOTIDE SEQUENCE [LARGE SCALE GENOMIC DNA]</scope>
    <source>
        <strain evidence="1 2">DSM 22027</strain>
    </source>
</reference>
<accession>A0A3N1UMD8</accession>
<keyword evidence="2" id="KW-1185">Reference proteome</keyword>
<comment type="caution">
    <text evidence="1">The sequence shown here is derived from an EMBL/GenBank/DDBJ whole genome shotgun (WGS) entry which is preliminary data.</text>
</comment>
<dbReference type="EMBL" id="RJVA01000012">
    <property type="protein sequence ID" value="ROQ92365.1"/>
    <property type="molecule type" value="Genomic_DNA"/>
</dbReference>
<dbReference type="InterPro" id="IPR021457">
    <property type="entry name" value="DUF3108"/>
</dbReference>
<sequence>MGLLLSLALFVTCGSPSEAHPPQEPSAPCLHATYSISWNGLPVGKAKLKCRRFGQEVLVQLQGRSVAALNAVYPLKLKVDSRLRADGTQPLQYQEKTQEGRKKNKTKQIVFAPEQNAVKVFKNGRLRRTLEVPQGTVDPLGAVYRFLSASFDAMQTRGITVTDGKRVFELHMTPLGEESVQTPWGARTAELWQASARVLAGKPHALEQVTLHAWTLSSRPATLVKATVRFRFGAFSAQIEKSEAFEDVG</sequence>
<organism evidence="1 2">
    <name type="scientific">Desulfosoma caldarium</name>
    <dbReference type="NCBI Taxonomy" id="610254"/>
    <lineage>
        <taxon>Bacteria</taxon>
        <taxon>Pseudomonadati</taxon>
        <taxon>Thermodesulfobacteriota</taxon>
        <taxon>Syntrophobacteria</taxon>
        <taxon>Syntrophobacterales</taxon>
        <taxon>Syntrophobacteraceae</taxon>
        <taxon>Desulfosoma</taxon>
    </lineage>
</organism>
<protein>
    <submittedName>
        <fullName evidence="1">Uncharacterized protein DUF3108</fullName>
    </submittedName>
</protein>
<dbReference type="Pfam" id="PF11306">
    <property type="entry name" value="DUF3108"/>
    <property type="match status" value="1"/>
</dbReference>
<evidence type="ECO:0000313" key="1">
    <source>
        <dbReference type="EMBL" id="ROQ92365.1"/>
    </source>
</evidence>
<proteinExistence type="predicted"/>
<dbReference type="AlphaFoldDB" id="A0A3N1UMD8"/>
<name>A0A3N1UMD8_9BACT</name>
<evidence type="ECO:0000313" key="2">
    <source>
        <dbReference type="Proteomes" id="UP000276223"/>
    </source>
</evidence>
<gene>
    <name evidence="1" type="ORF">EDC27_2073</name>
</gene>
<dbReference type="Proteomes" id="UP000276223">
    <property type="component" value="Unassembled WGS sequence"/>
</dbReference>